<organism evidence="2 3">
    <name type="scientific">Claviceps africana</name>
    <dbReference type="NCBI Taxonomy" id="83212"/>
    <lineage>
        <taxon>Eukaryota</taxon>
        <taxon>Fungi</taxon>
        <taxon>Dikarya</taxon>
        <taxon>Ascomycota</taxon>
        <taxon>Pezizomycotina</taxon>
        <taxon>Sordariomycetes</taxon>
        <taxon>Hypocreomycetidae</taxon>
        <taxon>Hypocreales</taxon>
        <taxon>Clavicipitaceae</taxon>
        <taxon>Claviceps</taxon>
    </lineage>
</organism>
<name>A0A8K0NJ26_9HYPO</name>
<dbReference type="Proteomes" id="UP000811619">
    <property type="component" value="Unassembled WGS sequence"/>
</dbReference>
<keyword evidence="3" id="KW-1185">Reference proteome</keyword>
<evidence type="ECO:0000313" key="2">
    <source>
        <dbReference type="EMBL" id="KAG5929507.1"/>
    </source>
</evidence>
<dbReference type="OrthoDB" id="5418203at2759"/>
<dbReference type="AlphaFoldDB" id="A0A8K0NJ26"/>
<proteinExistence type="predicted"/>
<sequence>MASTSDSRDKVTESLSSLTLDTPNDSGNSKPVKSNSKPKRKPKKKVVDSWEDDDESSGSDEELRLPVVTSPVEAPSALPPAPFEATYGSVPSWNHVNDGPMLPRGGDPSKRPEKTDAVARRMIAAGLGLKTPKQTEEQRAYQKSVREQEKKKREMEREEEQRRRQESEMAKAAIWED</sequence>
<comment type="caution">
    <text evidence="2">The sequence shown here is derived from an EMBL/GenBank/DDBJ whole genome shotgun (WGS) entry which is preliminary data.</text>
</comment>
<protein>
    <submittedName>
        <fullName evidence="2">Uncharacterized protein</fullName>
    </submittedName>
</protein>
<feature type="compositionally biased region" description="Polar residues" evidence="1">
    <location>
        <begin position="13"/>
        <end position="27"/>
    </location>
</feature>
<feature type="compositionally biased region" description="Basic and acidic residues" evidence="1">
    <location>
        <begin position="1"/>
        <end position="12"/>
    </location>
</feature>
<reference evidence="2" key="1">
    <citation type="journal article" date="2020" name="bioRxiv">
        <title>Whole genome comparisons of ergot fungi reveals the divergence and evolution of species within the genus Claviceps are the result of varying mechanisms driving genome evolution and host range expansion.</title>
        <authorList>
            <person name="Wyka S.A."/>
            <person name="Mondo S.J."/>
            <person name="Liu M."/>
            <person name="Dettman J."/>
            <person name="Nalam V."/>
            <person name="Broders K.D."/>
        </authorList>
    </citation>
    <scope>NUCLEOTIDE SEQUENCE</scope>
    <source>
        <strain evidence="2">CCC 489</strain>
    </source>
</reference>
<feature type="region of interest" description="Disordered" evidence="1">
    <location>
        <begin position="129"/>
        <end position="177"/>
    </location>
</feature>
<dbReference type="EMBL" id="SRPY01000054">
    <property type="protein sequence ID" value="KAG5929507.1"/>
    <property type="molecule type" value="Genomic_DNA"/>
</dbReference>
<gene>
    <name evidence="2" type="ORF">E4U42_005652</name>
</gene>
<evidence type="ECO:0000313" key="3">
    <source>
        <dbReference type="Proteomes" id="UP000811619"/>
    </source>
</evidence>
<accession>A0A8K0NJ26</accession>
<feature type="compositionally biased region" description="Acidic residues" evidence="1">
    <location>
        <begin position="49"/>
        <end position="60"/>
    </location>
</feature>
<feature type="region of interest" description="Disordered" evidence="1">
    <location>
        <begin position="1"/>
        <end position="115"/>
    </location>
</feature>
<evidence type="ECO:0000256" key="1">
    <source>
        <dbReference type="SAM" id="MobiDB-lite"/>
    </source>
</evidence>
<feature type="compositionally biased region" description="Basic and acidic residues" evidence="1">
    <location>
        <begin position="133"/>
        <end position="169"/>
    </location>
</feature>